<comment type="similarity">
    <text evidence="1">Belongs to the TIP41 family.</text>
</comment>
<dbReference type="OrthoDB" id="10253878at2759"/>
<evidence type="ECO:0000256" key="2">
    <source>
        <dbReference type="SAM" id="MobiDB-lite"/>
    </source>
</evidence>
<feature type="region of interest" description="Disordered" evidence="2">
    <location>
        <begin position="1"/>
        <end position="41"/>
    </location>
</feature>
<name>A0A1E4T1Y3_9ASCO</name>
<evidence type="ECO:0000313" key="3">
    <source>
        <dbReference type="EMBL" id="ODV85763.1"/>
    </source>
</evidence>
<feature type="region of interest" description="Disordered" evidence="2">
    <location>
        <begin position="55"/>
        <end position="98"/>
    </location>
</feature>
<gene>
    <name evidence="3" type="ORF">CANARDRAFT_7136</name>
</gene>
<dbReference type="GO" id="GO:0005829">
    <property type="term" value="C:cytosol"/>
    <property type="evidence" value="ECO:0007669"/>
    <property type="project" value="TreeGrafter"/>
</dbReference>
<accession>A0A1E4T1Y3</accession>
<sequence length="405" mass="46091">MSADNRFSSEKTTRDEDQTREPIRSSKSTLKADTPTSSSIGSVFVNSAREMHQLTTNARFPNKKPTQSILSPSFLSASSANRSSNKHTQTSSISTTTIPSFQTSLNKAATRPQSTPVVQVPAKGHTGACNNPQCSDCGAVIIPSPRATLPLQDTPSISISDWEIYTSRNPILNATEIETYESILSIPVPEMIFGNNKVEIKYLDKFHINYNSLDALKLVALNPSDLIQVSYANEWFQSRQQKHASNDEVLLEMYRPFDWTYSTNYQGTLLKGKFIRDDTMNIPLEKLKRQDPILFFDDMILYEDELGDNGISIMNIKIRAMHSCLLLLQRLFVRVDNVLIRIYDTRLYIDFETNLVVREFKRQELDYDSLLKLCTGNDPRSLMRDINWCSSELPVIDVQREYMTI</sequence>
<dbReference type="GO" id="GO:0031929">
    <property type="term" value="P:TOR signaling"/>
    <property type="evidence" value="ECO:0007669"/>
    <property type="project" value="TreeGrafter"/>
</dbReference>
<proteinExistence type="inferred from homology"/>
<organism evidence="3 4">
    <name type="scientific">[Candida] arabinofermentans NRRL YB-2248</name>
    <dbReference type="NCBI Taxonomy" id="983967"/>
    <lineage>
        <taxon>Eukaryota</taxon>
        <taxon>Fungi</taxon>
        <taxon>Dikarya</taxon>
        <taxon>Ascomycota</taxon>
        <taxon>Saccharomycotina</taxon>
        <taxon>Pichiomycetes</taxon>
        <taxon>Pichiales</taxon>
        <taxon>Pichiaceae</taxon>
        <taxon>Ogataea</taxon>
        <taxon>Ogataea/Candida clade</taxon>
    </lineage>
</organism>
<feature type="compositionally biased region" description="Polar residues" evidence="2">
    <location>
        <begin position="25"/>
        <end position="41"/>
    </location>
</feature>
<keyword evidence="4" id="KW-1185">Reference proteome</keyword>
<dbReference type="InterPro" id="IPR007303">
    <property type="entry name" value="TIP41-like"/>
</dbReference>
<dbReference type="Pfam" id="PF04176">
    <property type="entry name" value="TIP41"/>
    <property type="match status" value="1"/>
</dbReference>
<dbReference type="STRING" id="983967.A0A1E4T1Y3"/>
<dbReference type="PANTHER" id="PTHR21021">
    <property type="entry name" value="GAF/PUTATIVE CYTOSKELETAL PROTEIN"/>
    <property type="match status" value="1"/>
</dbReference>
<protein>
    <recommendedName>
        <fullName evidence="5">Type 2A phosphatase activator TIP41</fullName>
    </recommendedName>
</protein>
<dbReference type="EMBL" id="KV453851">
    <property type="protein sequence ID" value="ODV85763.1"/>
    <property type="molecule type" value="Genomic_DNA"/>
</dbReference>
<dbReference type="PANTHER" id="PTHR21021:SF16">
    <property type="entry name" value="TIP41-LIKE PROTEIN"/>
    <property type="match status" value="1"/>
</dbReference>
<reference evidence="4" key="1">
    <citation type="submission" date="2016-04" db="EMBL/GenBank/DDBJ databases">
        <title>Comparative genomics of biotechnologically important yeasts.</title>
        <authorList>
            <consortium name="DOE Joint Genome Institute"/>
            <person name="Riley R."/>
            <person name="Haridas S."/>
            <person name="Wolfe K.H."/>
            <person name="Lopes M.R."/>
            <person name="Hittinger C.T."/>
            <person name="Goker M."/>
            <person name="Salamov A."/>
            <person name="Wisecaver J."/>
            <person name="Long T.M."/>
            <person name="Aerts A.L."/>
            <person name="Barry K."/>
            <person name="Choi C."/>
            <person name="Clum A."/>
            <person name="Coughlan A.Y."/>
            <person name="Deshpande S."/>
            <person name="Douglass A.P."/>
            <person name="Hanson S.J."/>
            <person name="Klenk H.-P."/>
            <person name="Labutti K."/>
            <person name="Lapidus A."/>
            <person name="Lindquist E."/>
            <person name="Lipzen A."/>
            <person name="Meier-Kolthoff J.P."/>
            <person name="Ohm R.A."/>
            <person name="Otillar R.P."/>
            <person name="Pangilinan J."/>
            <person name="Peng Y."/>
            <person name="Rokas A."/>
            <person name="Rosa C.A."/>
            <person name="Scheuner C."/>
            <person name="Sibirny A.A."/>
            <person name="Slot J.C."/>
            <person name="Stielow J.B."/>
            <person name="Sun H."/>
            <person name="Kurtzman C.P."/>
            <person name="Blackwell M."/>
            <person name="Grigoriev I.V."/>
            <person name="Jeffries T.W."/>
        </authorList>
    </citation>
    <scope>NUCLEOTIDE SEQUENCE [LARGE SCALE GENOMIC DNA]</scope>
    <source>
        <strain evidence="4">NRRL YB-2248</strain>
    </source>
</reference>
<dbReference type="Proteomes" id="UP000094801">
    <property type="component" value="Unassembled WGS sequence"/>
</dbReference>
<evidence type="ECO:0000313" key="4">
    <source>
        <dbReference type="Proteomes" id="UP000094801"/>
    </source>
</evidence>
<dbReference type="AlphaFoldDB" id="A0A1E4T1Y3"/>
<feature type="compositionally biased region" description="Low complexity" evidence="2">
    <location>
        <begin position="68"/>
        <end position="98"/>
    </location>
</feature>
<feature type="compositionally biased region" description="Polar residues" evidence="2">
    <location>
        <begin position="55"/>
        <end position="67"/>
    </location>
</feature>
<dbReference type="InterPro" id="IPR051330">
    <property type="entry name" value="Phosphatase_reg/MetRdx"/>
</dbReference>
<feature type="compositionally biased region" description="Basic and acidic residues" evidence="2">
    <location>
        <begin position="7"/>
        <end position="24"/>
    </location>
</feature>
<evidence type="ECO:0008006" key="5">
    <source>
        <dbReference type="Google" id="ProtNLM"/>
    </source>
</evidence>
<evidence type="ECO:0000256" key="1">
    <source>
        <dbReference type="ARBA" id="ARBA00006658"/>
    </source>
</evidence>